<evidence type="ECO:0000313" key="1">
    <source>
        <dbReference type="EMBL" id="KFA69734.1"/>
    </source>
</evidence>
<dbReference type="OrthoDB" id="10543437at2759"/>
<keyword evidence="2" id="KW-1185">Reference proteome</keyword>
<gene>
    <name evidence="1" type="ORF">S40285_10581</name>
</gene>
<dbReference type="Proteomes" id="UP000028524">
    <property type="component" value="Unassembled WGS sequence"/>
</dbReference>
<proteinExistence type="predicted"/>
<evidence type="ECO:0000313" key="2">
    <source>
        <dbReference type="Proteomes" id="UP000028524"/>
    </source>
</evidence>
<dbReference type="InParanoid" id="A0A084R0J9"/>
<protein>
    <submittedName>
        <fullName evidence="1">Uncharacterized protein</fullName>
    </submittedName>
</protein>
<name>A0A084R0J9_STAC4</name>
<sequence length="97" mass="10506">MFRGEYRLHSLTAVMPPSDSIFGNVAPRVDLKGACIHTPNTPNTSSTAGQIGQRPIFALLRENYADMSKRTDEIAPFPSIAVCGISSNGSQVTCFFK</sequence>
<dbReference type="HOGENOM" id="CLU_2348072_0_0_1"/>
<reference evidence="1 2" key="1">
    <citation type="journal article" date="2014" name="BMC Genomics">
        <title>Comparative genome sequencing reveals chemotype-specific gene clusters in the toxigenic black mold Stachybotrys.</title>
        <authorList>
            <person name="Semeiks J."/>
            <person name="Borek D."/>
            <person name="Otwinowski Z."/>
            <person name="Grishin N.V."/>
        </authorList>
    </citation>
    <scope>NUCLEOTIDE SEQUENCE [LARGE SCALE GENOMIC DNA]</scope>
    <source>
        <strain evidence="1 2">IBT 40285</strain>
    </source>
</reference>
<dbReference type="AlphaFoldDB" id="A0A084R0J9"/>
<dbReference type="EMBL" id="KL659365">
    <property type="protein sequence ID" value="KFA69734.1"/>
    <property type="molecule type" value="Genomic_DNA"/>
</dbReference>
<organism evidence="1 2">
    <name type="scientific">Stachybotrys chlorohalonatus (strain IBT 40285)</name>
    <dbReference type="NCBI Taxonomy" id="1283841"/>
    <lineage>
        <taxon>Eukaryota</taxon>
        <taxon>Fungi</taxon>
        <taxon>Dikarya</taxon>
        <taxon>Ascomycota</taxon>
        <taxon>Pezizomycotina</taxon>
        <taxon>Sordariomycetes</taxon>
        <taxon>Hypocreomycetidae</taxon>
        <taxon>Hypocreales</taxon>
        <taxon>Stachybotryaceae</taxon>
        <taxon>Stachybotrys</taxon>
    </lineage>
</organism>
<accession>A0A084R0J9</accession>